<dbReference type="AlphaFoldDB" id="A0AAN9PUQ7"/>
<evidence type="ECO:0000256" key="1">
    <source>
        <dbReference type="SAM" id="Phobius"/>
    </source>
</evidence>
<protein>
    <submittedName>
        <fullName evidence="2">Uncharacterized protein</fullName>
    </submittedName>
</protein>
<dbReference type="Proteomes" id="UP001359559">
    <property type="component" value="Unassembled WGS sequence"/>
</dbReference>
<name>A0AAN9PUQ7_CLITE</name>
<organism evidence="2 3">
    <name type="scientific">Clitoria ternatea</name>
    <name type="common">Butterfly pea</name>
    <dbReference type="NCBI Taxonomy" id="43366"/>
    <lineage>
        <taxon>Eukaryota</taxon>
        <taxon>Viridiplantae</taxon>
        <taxon>Streptophyta</taxon>
        <taxon>Embryophyta</taxon>
        <taxon>Tracheophyta</taxon>
        <taxon>Spermatophyta</taxon>
        <taxon>Magnoliopsida</taxon>
        <taxon>eudicotyledons</taxon>
        <taxon>Gunneridae</taxon>
        <taxon>Pentapetalae</taxon>
        <taxon>rosids</taxon>
        <taxon>fabids</taxon>
        <taxon>Fabales</taxon>
        <taxon>Fabaceae</taxon>
        <taxon>Papilionoideae</taxon>
        <taxon>50 kb inversion clade</taxon>
        <taxon>NPAAA clade</taxon>
        <taxon>indigoferoid/millettioid clade</taxon>
        <taxon>Phaseoleae</taxon>
        <taxon>Clitoria</taxon>
    </lineage>
</organism>
<feature type="transmembrane region" description="Helical" evidence="1">
    <location>
        <begin position="49"/>
        <end position="72"/>
    </location>
</feature>
<evidence type="ECO:0000313" key="3">
    <source>
        <dbReference type="Proteomes" id="UP001359559"/>
    </source>
</evidence>
<keyword evidence="1" id="KW-0472">Membrane</keyword>
<gene>
    <name evidence="2" type="ORF">RJT34_07196</name>
</gene>
<proteinExistence type="predicted"/>
<accession>A0AAN9PUQ7</accession>
<evidence type="ECO:0000313" key="2">
    <source>
        <dbReference type="EMBL" id="KAK7310008.1"/>
    </source>
</evidence>
<dbReference type="EMBL" id="JAYKXN010000002">
    <property type="protein sequence ID" value="KAK7310008.1"/>
    <property type="molecule type" value="Genomic_DNA"/>
</dbReference>
<comment type="caution">
    <text evidence="2">The sequence shown here is derived from an EMBL/GenBank/DDBJ whole genome shotgun (WGS) entry which is preliminary data.</text>
</comment>
<keyword evidence="1" id="KW-1133">Transmembrane helix</keyword>
<keyword evidence="3" id="KW-1185">Reference proteome</keyword>
<keyword evidence="1" id="KW-0812">Transmembrane</keyword>
<sequence length="78" mass="9058">MTMFVSPFIQKNGDFRSIDSELVPNDATNNASCKVDRSKSDVLGRFLRLGSYFFTPFFPFLIRTFFFLYSFVTPNFGF</sequence>
<reference evidence="2 3" key="1">
    <citation type="submission" date="2024-01" db="EMBL/GenBank/DDBJ databases">
        <title>The genomes of 5 underutilized Papilionoideae crops provide insights into root nodulation and disease resistance.</title>
        <authorList>
            <person name="Yuan L."/>
        </authorList>
    </citation>
    <scope>NUCLEOTIDE SEQUENCE [LARGE SCALE GENOMIC DNA]</scope>
    <source>
        <strain evidence="2">LY-2023</strain>
        <tissue evidence="2">Leaf</tissue>
    </source>
</reference>